<sequence>MARDYSRVGTPSAAGGGAPTRSRTPWWIGGVTLLIIVVLVFVFAAACGGSDGGDSGAANKNSTQGIGSAHGPQSITDGIPSGYTRDKTGAVTAAVNFIQAITQAGQGRISGDKLREQAVGPGASKALLDVVEQNSGRGATENVYSTIPVVTTVPTFDPARAVVSVWQVDTSQSKIGDAGKVGVQTIWSTTTVTLSWSGTDWKVVDWKFEPGPNPADTTFPAADSPLAQKATNGYYSFYVD</sequence>
<dbReference type="Pfam" id="PF26526">
    <property type="entry name" value="DUF8175"/>
    <property type="match status" value="1"/>
</dbReference>
<dbReference type="Proteomes" id="UP000274762">
    <property type="component" value="Unassembled WGS sequence"/>
</dbReference>
<feature type="domain" description="DUF8175" evidence="3">
    <location>
        <begin position="69"/>
        <end position="206"/>
    </location>
</feature>
<feature type="region of interest" description="Disordered" evidence="1">
    <location>
        <begin position="53"/>
        <end position="82"/>
    </location>
</feature>
<dbReference type="AlphaFoldDB" id="A0A495IVI5"/>
<dbReference type="EMBL" id="RBKV01000002">
    <property type="protein sequence ID" value="RKR79879.1"/>
    <property type="molecule type" value="Genomic_DNA"/>
</dbReference>
<organism evidence="4 5">
    <name type="scientific">Williamsia marianensis</name>
    <dbReference type="NCBI Taxonomy" id="85044"/>
    <lineage>
        <taxon>Bacteria</taxon>
        <taxon>Bacillati</taxon>
        <taxon>Actinomycetota</taxon>
        <taxon>Actinomycetes</taxon>
        <taxon>Mycobacteriales</taxon>
        <taxon>Nocardiaceae</taxon>
        <taxon>Williamsia</taxon>
    </lineage>
</organism>
<feature type="compositionally biased region" description="Low complexity" evidence="1">
    <location>
        <begin position="9"/>
        <end position="21"/>
    </location>
</feature>
<evidence type="ECO:0000256" key="2">
    <source>
        <dbReference type="SAM" id="Phobius"/>
    </source>
</evidence>
<protein>
    <recommendedName>
        <fullName evidence="3">DUF8175 domain-containing protein</fullName>
    </recommendedName>
</protein>
<feature type="compositionally biased region" description="Polar residues" evidence="1">
    <location>
        <begin position="59"/>
        <end position="76"/>
    </location>
</feature>
<evidence type="ECO:0000256" key="1">
    <source>
        <dbReference type="SAM" id="MobiDB-lite"/>
    </source>
</evidence>
<keyword evidence="2" id="KW-1133">Transmembrane helix</keyword>
<keyword evidence="2" id="KW-0472">Membrane</keyword>
<reference evidence="4 5" key="1">
    <citation type="submission" date="2018-10" db="EMBL/GenBank/DDBJ databases">
        <title>Sequencing the genomes of 1000 actinobacteria strains.</title>
        <authorList>
            <person name="Klenk H.-P."/>
        </authorList>
    </citation>
    <scope>NUCLEOTIDE SEQUENCE [LARGE SCALE GENOMIC DNA]</scope>
    <source>
        <strain evidence="4 5">DSM 44343</strain>
    </source>
</reference>
<dbReference type="RefSeq" id="WP_062800986.1">
    <property type="nucleotide sequence ID" value="NZ_CBCRXS010000020.1"/>
</dbReference>
<accession>A0A495IVI5</accession>
<keyword evidence="2" id="KW-0812">Transmembrane</keyword>
<feature type="transmembrane region" description="Helical" evidence="2">
    <location>
        <begin position="26"/>
        <end position="46"/>
    </location>
</feature>
<evidence type="ECO:0000259" key="3">
    <source>
        <dbReference type="Pfam" id="PF26526"/>
    </source>
</evidence>
<proteinExistence type="predicted"/>
<feature type="region of interest" description="Disordered" evidence="1">
    <location>
        <begin position="1"/>
        <end position="21"/>
    </location>
</feature>
<evidence type="ECO:0000313" key="5">
    <source>
        <dbReference type="Proteomes" id="UP000274762"/>
    </source>
</evidence>
<gene>
    <name evidence="4" type="ORF">DFJ75_5022</name>
</gene>
<comment type="caution">
    <text evidence="4">The sequence shown here is derived from an EMBL/GenBank/DDBJ whole genome shotgun (WGS) entry which is preliminary data.</text>
</comment>
<evidence type="ECO:0000313" key="4">
    <source>
        <dbReference type="EMBL" id="RKR79879.1"/>
    </source>
</evidence>
<dbReference type="InterPro" id="IPR058488">
    <property type="entry name" value="DUF8175"/>
</dbReference>
<dbReference type="OrthoDB" id="3209305at2"/>
<name>A0A495IVI5_WILMA</name>